<proteinExistence type="predicted"/>
<keyword evidence="2" id="KW-0732">Signal</keyword>
<reference evidence="3 4" key="1">
    <citation type="journal article" date="2019" name="Int. J. Syst. Evol. Microbiol.">
        <title>The Global Catalogue of Microorganisms (GCM) 10K type strain sequencing project: providing services to taxonomists for standard genome sequencing and annotation.</title>
        <authorList>
            <consortium name="The Broad Institute Genomics Platform"/>
            <consortium name="The Broad Institute Genome Sequencing Center for Infectious Disease"/>
            <person name="Wu L."/>
            <person name="Ma J."/>
        </authorList>
    </citation>
    <scope>NUCLEOTIDE SEQUENCE [LARGE SCALE GENOMIC DNA]</scope>
    <source>
        <strain evidence="3 4">JCM 16013</strain>
    </source>
</reference>
<feature type="chain" id="PRO_5046411788" description="Cell wall binding repeat 2-containing protein" evidence="2">
    <location>
        <begin position="37"/>
        <end position="674"/>
    </location>
</feature>
<evidence type="ECO:0008006" key="5">
    <source>
        <dbReference type="Google" id="ProtNLM"/>
    </source>
</evidence>
<evidence type="ECO:0000256" key="1">
    <source>
        <dbReference type="SAM" id="MobiDB-lite"/>
    </source>
</evidence>
<evidence type="ECO:0000313" key="3">
    <source>
        <dbReference type="EMBL" id="GAA1982115.1"/>
    </source>
</evidence>
<dbReference type="EMBL" id="BAAAQM010000029">
    <property type="protein sequence ID" value="GAA1982115.1"/>
    <property type="molecule type" value="Genomic_DNA"/>
</dbReference>
<feature type="signal peptide" evidence="2">
    <location>
        <begin position="1"/>
        <end position="36"/>
    </location>
</feature>
<dbReference type="InterPro" id="IPR011659">
    <property type="entry name" value="WD40"/>
</dbReference>
<evidence type="ECO:0000313" key="4">
    <source>
        <dbReference type="Proteomes" id="UP001499854"/>
    </source>
</evidence>
<dbReference type="Pfam" id="PF07676">
    <property type="entry name" value="PD40"/>
    <property type="match status" value="1"/>
</dbReference>
<dbReference type="PANTHER" id="PTHR30032:SF8">
    <property type="entry name" value="GERMINATION-SPECIFIC N-ACETYLMURAMOYL-L-ALANINE AMIDASE"/>
    <property type="match status" value="1"/>
</dbReference>
<organism evidence="3 4">
    <name type="scientific">Catenulispora subtropica</name>
    <dbReference type="NCBI Taxonomy" id="450798"/>
    <lineage>
        <taxon>Bacteria</taxon>
        <taxon>Bacillati</taxon>
        <taxon>Actinomycetota</taxon>
        <taxon>Actinomycetes</taxon>
        <taxon>Catenulisporales</taxon>
        <taxon>Catenulisporaceae</taxon>
        <taxon>Catenulispora</taxon>
    </lineage>
</organism>
<gene>
    <name evidence="3" type="ORF">GCM10009838_49450</name>
</gene>
<comment type="caution">
    <text evidence="3">The sequence shown here is derived from an EMBL/GenBank/DDBJ whole genome shotgun (WGS) entry which is preliminary data.</text>
</comment>
<sequence>MSTFVPGRVTQLSTKFTRKPLAVTAIVASSIGTALAAGGAAHATTYGTAPSPVTVTANGAINVVGGGKIALPAGAHDVSWAGQGGRFAYIGADNAVYTADYDGSHAIKIAQGTAPSHTVWDVSSEVVYWTEGTGATAKVVGALANGDSADAPHPTFDLVATPPAGLGLSNADVAADEAGSIVLQTTDASNKTGVSVVSYGADGKQVVAQVVAPGDAKTGGSAPTISPDGKTIVFVRTDANDDTQLFATTLQGGAWSTPKQITAQTGAHSAPIFEADNKTVAFEYKNRATPAGGAADGTYQVVLADALGAAAPSAALEKSVSTLSGGLAVRTDNPGFVFRFAGSDRIDTAVLASHQAWRTNGAPANDTRQQAKAVVLSRSDLPADALGGSALAAKEHGPLLLTDTKVLSAETQAELQRVLPGGGTVYLLGGTAAISPAVEAKLKALHYTVNRISGKDRYETAVNIAKTAEPNATDVLVATGANYPDALSAGAAAGAYSGMVVVLTDGDKMPAVTDQYLQGKAVDHQLRYVAAIGGAANNALKGAGWSGYDALVGADRYQTSYLVAHDIFGTFGTIGVATGANWPDSLSGGALMGNHHGPLLLVDPAVGLTAQDDALIDANRGAANWGFVFGGPNALPLRVDQQLAADIQTATGSKTAPVHPATAPHLATPNVAKH</sequence>
<dbReference type="SUPFAM" id="SSF82171">
    <property type="entry name" value="DPP6 N-terminal domain-like"/>
    <property type="match status" value="1"/>
</dbReference>
<dbReference type="Gene3D" id="2.120.10.30">
    <property type="entry name" value="TolB, C-terminal domain"/>
    <property type="match status" value="1"/>
</dbReference>
<dbReference type="InterPro" id="IPR007253">
    <property type="entry name" value="Cell_wall-bd_2"/>
</dbReference>
<dbReference type="Gene3D" id="3.40.50.12090">
    <property type="match status" value="1"/>
</dbReference>
<name>A0ABN2S883_9ACTN</name>
<dbReference type="PANTHER" id="PTHR30032">
    <property type="entry name" value="N-ACETYLMURAMOYL-L-ALANINE AMIDASE-RELATED"/>
    <property type="match status" value="1"/>
</dbReference>
<evidence type="ECO:0000256" key="2">
    <source>
        <dbReference type="SAM" id="SignalP"/>
    </source>
</evidence>
<dbReference type="InterPro" id="IPR051922">
    <property type="entry name" value="Bact_Sporulation_Assoc"/>
</dbReference>
<protein>
    <recommendedName>
        <fullName evidence="5">Cell wall binding repeat 2-containing protein</fullName>
    </recommendedName>
</protein>
<feature type="region of interest" description="Disordered" evidence="1">
    <location>
        <begin position="652"/>
        <end position="674"/>
    </location>
</feature>
<dbReference type="Pfam" id="PF04122">
    <property type="entry name" value="CW_binding_2"/>
    <property type="match status" value="3"/>
</dbReference>
<dbReference type="InterPro" id="IPR011042">
    <property type="entry name" value="6-blade_b-propeller_TolB-like"/>
</dbReference>
<dbReference type="Proteomes" id="UP001499854">
    <property type="component" value="Unassembled WGS sequence"/>
</dbReference>
<accession>A0ABN2S883</accession>
<keyword evidence="4" id="KW-1185">Reference proteome</keyword>